<dbReference type="InterPro" id="IPR019004">
    <property type="entry name" value="YqeY/Aim41"/>
</dbReference>
<dbReference type="Pfam" id="PF09424">
    <property type="entry name" value="YqeY"/>
    <property type="match status" value="1"/>
</dbReference>
<dbReference type="SUPFAM" id="SSF89095">
    <property type="entry name" value="GatB/YqeY motif"/>
    <property type="match status" value="1"/>
</dbReference>
<organism evidence="1 2">
    <name type="scientific">Candidatus Terrybacteria bacterium RIFCSPHIGHO2_02_41_19</name>
    <dbReference type="NCBI Taxonomy" id="1802364"/>
    <lineage>
        <taxon>Bacteria</taxon>
        <taxon>Candidatus Terryibacteriota</taxon>
    </lineage>
</organism>
<dbReference type="Gene3D" id="1.10.10.410">
    <property type="match status" value="1"/>
</dbReference>
<evidence type="ECO:0000313" key="2">
    <source>
        <dbReference type="Proteomes" id="UP000178646"/>
    </source>
</evidence>
<dbReference type="AlphaFoldDB" id="A0A1G2PSN5"/>
<reference evidence="1 2" key="1">
    <citation type="journal article" date="2016" name="Nat. Commun.">
        <title>Thousands of microbial genomes shed light on interconnected biogeochemical processes in an aquifer system.</title>
        <authorList>
            <person name="Anantharaman K."/>
            <person name="Brown C.T."/>
            <person name="Hug L.A."/>
            <person name="Sharon I."/>
            <person name="Castelle C.J."/>
            <person name="Probst A.J."/>
            <person name="Thomas B.C."/>
            <person name="Singh A."/>
            <person name="Wilkins M.J."/>
            <person name="Karaoz U."/>
            <person name="Brodie E.L."/>
            <person name="Williams K.H."/>
            <person name="Hubbard S.S."/>
            <person name="Banfield J.F."/>
        </authorList>
    </citation>
    <scope>NUCLEOTIDE SEQUENCE [LARGE SCALE GENOMIC DNA]</scope>
</reference>
<dbReference type="PANTHER" id="PTHR28055">
    <property type="entry name" value="ALTERED INHERITANCE OF MITOCHONDRIA PROTEIN 41, MITOCHONDRIAL"/>
    <property type="match status" value="1"/>
</dbReference>
<dbReference type="Proteomes" id="UP000178646">
    <property type="component" value="Unassembled WGS sequence"/>
</dbReference>
<dbReference type="InterPro" id="IPR023168">
    <property type="entry name" value="GatB_Yqey_C_2"/>
</dbReference>
<dbReference type="EMBL" id="MHSU01000013">
    <property type="protein sequence ID" value="OHA50602.1"/>
    <property type="molecule type" value="Genomic_DNA"/>
</dbReference>
<gene>
    <name evidence="1" type="ORF">A2W59_01185</name>
</gene>
<comment type="caution">
    <text evidence="1">The sequence shown here is derived from an EMBL/GenBank/DDBJ whole genome shotgun (WGS) entry which is preliminary data.</text>
</comment>
<dbReference type="InterPro" id="IPR003789">
    <property type="entry name" value="Asn/Gln_tRNA_amidoTrase-B-like"/>
</dbReference>
<evidence type="ECO:0000313" key="1">
    <source>
        <dbReference type="EMBL" id="OHA50602.1"/>
    </source>
</evidence>
<evidence type="ECO:0008006" key="3">
    <source>
        <dbReference type="Google" id="ProtNLM"/>
    </source>
</evidence>
<protein>
    <recommendedName>
        <fullName evidence="3">Aspartyl-tRNA amidotransferase</fullName>
    </recommendedName>
</protein>
<dbReference type="GO" id="GO:0016884">
    <property type="term" value="F:carbon-nitrogen ligase activity, with glutamine as amido-N-donor"/>
    <property type="evidence" value="ECO:0007669"/>
    <property type="project" value="InterPro"/>
</dbReference>
<dbReference type="PANTHER" id="PTHR28055:SF1">
    <property type="entry name" value="ALTERED INHERITANCE OF MITOCHONDRIA PROTEIN 41, MITOCHONDRIAL"/>
    <property type="match status" value="1"/>
</dbReference>
<name>A0A1G2PSN5_9BACT</name>
<accession>A0A1G2PSN5</accession>
<dbReference type="InterPro" id="IPR042184">
    <property type="entry name" value="YqeY/Aim41_N"/>
</dbReference>
<proteinExistence type="predicted"/>
<dbReference type="Gene3D" id="1.10.1510.10">
    <property type="entry name" value="Uncharacterised protein YqeY/AIM41 PF09424, N-terminal domain"/>
    <property type="match status" value="1"/>
</dbReference>
<sequence>MLKDKIKADFKEAFKVKNQVKLSVLKMVSSEIGNAEINKRAKLIKSSQSENVEVASALNDEEVLQVVSREVKKRKDSIEAFEKAGRLELAEKEKAELAALMAYMPEQLSEAAIRDLAKKAVEQSNAKGEKEIGKVMAVLAPQVKGKADGALVNKVVRELLG</sequence>